<keyword evidence="1" id="KW-0812">Transmembrane</keyword>
<dbReference type="InterPro" id="IPR037997">
    <property type="entry name" value="Dgk1-like"/>
</dbReference>
<name>A0A0F9PT69_9ZZZZ</name>
<dbReference type="PANTHER" id="PTHR31303">
    <property type="entry name" value="CTP-DEPENDENT DIACYLGLYCEROL KINASE 1"/>
    <property type="match status" value="1"/>
</dbReference>
<evidence type="ECO:0000313" key="2">
    <source>
        <dbReference type="EMBL" id="KKN34875.1"/>
    </source>
</evidence>
<feature type="transmembrane region" description="Helical" evidence="1">
    <location>
        <begin position="12"/>
        <end position="33"/>
    </location>
</feature>
<sequence length="253" mass="28354">MGYSLDNFLLDLGIVGIAFLYVGITILTPMVLYKKDRISKFTARKIVHMFAGLVVVTAPFYIWPFWTTIIAGVFTAVVYLSSKDSKVKQLKDLYNTISEVQEEGLKRAYLQGPFFYAVSITLLFTIFAFFNPDQFYFAISGILIMIIADTLASVVGKRWGKISLSLKWTNSKRTLLGSLTFFVSAFVLCFLSFFLFGLLIPALQEPLTFDTIIIYSLITSAIATLIELISPSTYDDLTVPLGSTLIIYILTLL</sequence>
<evidence type="ECO:0000256" key="1">
    <source>
        <dbReference type="SAM" id="Phobius"/>
    </source>
</evidence>
<reference evidence="2" key="1">
    <citation type="journal article" date="2015" name="Nature">
        <title>Complex archaea that bridge the gap between prokaryotes and eukaryotes.</title>
        <authorList>
            <person name="Spang A."/>
            <person name="Saw J.H."/>
            <person name="Jorgensen S.L."/>
            <person name="Zaremba-Niedzwiedzka K."/>
            <person name="Martijn J."/>
            <person name="Lind A.E."/>
            <person name="van Eijk R."/>
            <person name="Schleper C."/>
            <person name="Guy L."/>
            <person name="Ettema T.J."/>
        </authorList>
    </citation>
    <scope>NUCLEOTIDE SEQUENCE</scope>
</reference>
<protein>
    <recommendedName>
        <fullName evidence="3">Phosphatidate cytidylyltransferase</fullName>
    </recommendedName>
</protein>
<dbReference type="AlphaFoldDB" id="A0A0F9PT69"/>
<feature type="transmembrane region" description="Helical" evidence="1">
    <location>
        <begin position="135"/>
        <end position="155"/>
    </location>
</feature>
<comment type="caution">
    <text evidence="2">The sequence shown here is derived from an EMBL/GenBank/DDBJ whole genome shotgun (WGS) entry which is preliminary data.</text>
</comment>
<gene>
    <name evidence="2" type="ORF">LCGC14_0789210</name>
</gene>
<keyword evidence="1" id="KW-1133">Transmembrane helix</keyword>
<feature type="transmembrane region" description="Helical" evidence="1">
    <location>
        <begin position="212"/>
        <end position="229"/>
    </location>
</feature>
<feature type="transmembrane region" description="Helical" evidence="1">
    <location>
        <begin position="45"/>
        <end position="63"/>
    </location>
</feature>
<feature type="transmembrane region" description="Helical" evidence="1">
    <location>
        <begin position="108"/>
        <end position="129"/>
    </location>
</feature>
<dbReference type="EMBL" id="LAZR01002078">
    <property type="protein sequence ID" value="KKN34875.1"/>
    <property type="molecule type" value="Genomic_DNA"/>
</dbReference>
<feature type="transmembrane region" description="Helical" evidence="1">
    <location>
        <begin position="175"/>
        <end position="200"/>
    </location>
</feature>
<dbReference type="PANTHER" id="PTHR31303:SF1">
    <property type="entry name" value="CTP-DEPENDENT DIACYLGLYCEROL KINASE 1"/>
    <property type="match status" value="1"/>
</dbReference>
<keyword evidence="1" id="KW-0472">Membrane</keyword>
<evidence type="ECO:0008006" key="3">
    <source>
        <dbReference type="Google" id="ProtNLM"/>
    </source>
</evidence>
<dbReference type="GO" id="GO:0004143">
    <property type="term" value="F:ATP-dependent diacylglycerol kinase activity"/>
    <property type="evidence" value="ECO:0007669"/>
    <property type="project" value="InterPro"/>
</dbReference>
<organism evidence="2">
    <name type="scientific">marine sediment metagenome</name>
    <dbReference type="NCBI Taxonomy" id="412755"/>
    <lineage>
        <taxon>unclassified sequences</taxon>
        <taxon>metagenomes</taxon>
        <taxon>ecological metagenomes</taxon>
    </lineage>
</organism>
<accession>A0A0F9PT69</accession>
<proteinExistence type="predicted"/>